<sequence length="144" mass="16344">MDKELEKIDEENVDVDNDVDNPADESDEDHDNVNNDVDNDLDNPDDESGDEADDEEDKKEKRPRNSPTDFSKNGIINLSRKAGIKCISHCGIHKIKELLHEKIKVMSNNLASFYTGNAKTVTKQIMVEFLESEGVHFTHMVKNE</sequence>
<protein>
    <submittedName>
        <fullName evidence="2">Uncharacterized protein</fullName>
    </submittedName>
</protein>
<evidence type="ECO:0000313" key="2">
    <source>
        <dbReference type="EMBL" id="QHU15930.1"/>
    </source>
</evidence>
<accession>A0A6C0KGY0</accession>
<feature type="region of interest" description="Disordered" evidence="1">
    <location>
        <begin position="1"/>
        <end position="74"/>
    </location>
</feature>
<organism evidence="2">
    <name type="scientific">viral metagenome</name>
    <dbReference type="NCBI Taxonomy" id="1070528"/>
    <lineage>
        <taxon>unclassified sequences</taxon>
        <taxon>metagenomes</taxon>
        <taxon>organismal metagenomes</taxon>
    </lineage>
</organism>
<proteinExistence type="predicted"/>
<evidence type="ECO:0000256" key="1">
    <source>
        <dbReference type="SAM" id="MobiDB-lite"/>
    </source>
</evidence>
<name>A0A6C0KGY0_9ZZZZ</name>
<dbReference type="AlphaFoldDB" id="A0A6C0KGY0"/>
<reference evidence="2" key="1">
    <citation type="journal article" date="2020" name="Nature">
        <title>Giant virus diversity and host interactions through global metagenomics.</title>
        <authorList>
            <person name="Schulz F."/>
            <person name="Roux S."/>
            <person name="Paez-Espino D."/>
            <person name="Jungbluth S."/>
            <person name="Walsh D.A."/>
            <person name="Denef V.J."/>
            <person name="McMahon K.D."/>
            <person name="Konstantinidis K.T."/>
            <person name="Eloe-Fadrosh E.A."/>
            <person name="Kyrpides N.C."/>
            <person name="Woyke T."/>
        </authorList>
    </citation>
    <scope>NUCLEOTIDE SEQUENCE</scope>
    <source>
        <strain evidence="2">GVMAG-S-3300010158-109</strain>
    </source>
</reference>
<feature type="compositionally biased region" description="Acidic residues" evidence="1">
    <location>
        <begin position="7"/>
        <end position="30"/>
    </location>
</feature>
<feature type="compositionally biased region" description="Acidic residues" evidence="1">
    <location>
        <begin position="37"/>
        <end position="57"/>
    </location>
</feature>
<feature type="compositionally biased region" description="Polar residues" evidence="1">
    <location>
        <begin position="65"/>
        <end position="74"/>
    </location>
</feature>
<dbReference type="EMBL" id="MN740870">
    <property type="protein sequence ID" value="QHU15930.1"/>
    <property type="molecule type" value="Genomic_DNA"/>
</dbReference>